<feature type="compositionally biased region" description="Acidic residues" evidence="4">
    <location>
        <begin position="219"/>
        <end position="232"/>
    </location>
</feature>
<keyword evidence="2" id="KW-0677">Repeat</keyword>
<dbReference type="PROSITE" id="PS00678">
    <property type="entry name" value="WD_REPEATS_1"/>
    <property type="match status" value="1"/>
</dbReference>
<proteinExistence type="predicted"/>
<dbReference type="InterPro" id="IPR056884">
    <property type="entry name" value="NPHP3-like_N"/>
</dbReference>
<gene>
    <name evidence="6" type="ORF">BJ508DRAFT_413530</name>
</gene>
<dbReference type="PROSITE" id="PS50082">
    <property type="entry name" value="WD_REPEATS_2"/>
    <property type="match status" value="2"/>
</dbReference>
<name>A0A3N4IB67_ASCIM</name>
<dbReference type="STRING" id="1160509.A0A3N4IB67"/>
<dbReference type="InterPro" id="IPR011044">
    <property type="entry name" value="Quino_amine_DH_bsu"/>
</dbReference>
<dbReference type="SUPFAM" id="SSF50969">
    <property type="entry name" value="YVTN repeat-like/Quinoprotein amine dehydrogenase"/>
    <property type="match status" value="1"/>
</dbReference>
<dbReference type="Proteomes" id="UP000275078">
    <property type="component" value="Unassembled WGS sequence"/>
</dbReference>
<feature type="repeat" description="WD" evidence="3">
    <location>
        <begin position="1490"/>
        <end position="1517"/>
    </location>
</feature>
<feature type="domain" description="NACHT" evidence="5">
    <location>
        <begin position="408"/>
        <end position="567"/>
    </location>
</feature>
<protein>
    <submittedName>
        <fullName evidence="6">WD40 repeat-like protein</fullName>
    </submittedName>
</protein>
<dbReference type="InterPro" id="IPR027417">
    <property type="entry name" value="P-loop_NTPase"/>
</dbReference>
<dbReference type="SUPFAM" id="SSF53167">
    <property type="entry name" value="Purine and uridine phosphorylases"/>
    <property type="match status" value="1"/>
</dbReference>
<dbReference type="Gene3D" id="3.40.50.300">
    <property type="entry name" value="P-loop containing nucleotide triphosphate hydrolases"/>
    <property type="match status" value="1"/>
</dbReference>
<dbReference type="InterPro" id="IPR015943">
    <property type="entry name" value="WD40/YVTN_repeat-like_dom_sf"/>
</dbReference>
<dbReference type="EMBL" id="ML119665">
    <property type="protein sequence ID" value="RPA83333.1"/>
    <property type="molecule type" value="Genomic_DNA"/>
</dbReference>
<evidence type="ECO:0000256" key="1">
    <source>
        <dbReference type="ARBA" id="ARBA00022574"/>
    </source>
</evidence>
<dbReference type="SUPFAM" id="SSF50978">
    <property type="entry name" value="WD40 repeat-like"/>
    <property type="match status" value="1"/>
</dbReference>
<evidence type="ECO:0000313" key="7">
    <source>
        <dbReference type="Proteomes" id="UP000275078"/>
    </source>
</evidence>
<evidence type="ECO:0000313" key="6">
    <source>
        <dbReference type="EMBL" id="RPA83333.1"/>
    </source>
</evidence>
<feature type="repeat" description="WD" evidence="3">
    <location>
        <begin position="1406"/>
        <end position="1436"/>
    </location>
</feature>
<accession>A0A3N4IB67</accession>
<dbReference type="InterPro" id="IPR035994">
    <property type="entry name" value="Nucleoside_phosphorylase_sf"/>
</dbReference>
<dbReference type="Pfam" id="PF00400">
    <property type="entry name" value="WD40"/>
    <property type="match status" value="3"/>
</dbReference>
<dbReference type="SUPFAM" id="SSF52540">
    <property type="entry name" value="P-loop containing nucleoside triphosphate hydrolases"/>
    <property type="match status" value="1"/>
</dbReference>
<dbReference type="InterPro" id="IPR007111">
    <property type="entry name" value="NACHT_NTPase"/>
</dbReference>
<dbReference type="Pfam" id="PF24883">
    <property type="entry name" value="NPHP3_N"/>
    <property type="match status" value="1"/>
</dbReference>
<evidence type="ECO:0000256" key="2">
    <source>
        <dbReference type="ARBA" id="ARBA00022737"/>
    </source>
</evidence>
<evidence type="ECO:0000256" key="4">
    <source>
        <dbReference type="SAM" id="MobiDB-lite"/>
    </source>
</evidence>
<dbReference type="InterPro" id="IPR036322">
    <property type="entry name" value="WD40_repeat_dom_sf"/>
</dbReference>
<sequence length="1779" mass="197422">MPAPPEALVNDTPQLSVEDYSIGWICATVDELIAAVKMLDEEHEFPTTGAKHISKAKSTTFVFGKVGAHNVVIASFPAGRMGISEATNCANELNGLCPCIDFQVMVGIGGAGGNPRKNNLQLGDVVISMPSGQHGGVVQYDFGKRKPDGAFERTNHLAAPPTELLKLLQRFRMADKTNTIRVERHLLCFKDLEEFQAEGRLKDILFKASFQHIEPDGSTPDDDWGSDSDEEQGPCSKCLKGGVGMFKERHLRAKPKIHYGTIASANQVMRDGAMRDKQSVLEGGILCYEMEAAGLMNYHPTLVFRGLCDYSDSHKNKLWQGYAAAVSAACAKEFLTMVPANIRAKQETLKEVQEGLLKEFPPYIARETSLEYRIWDRKAQCTQGTRVDLLNEIEAWARSTVSHHDSRRVFWLTGNAGTGKSTIALTVASRFSGSRDILAPSYFFSRSNGDLSNAKKFFFTLAESLLRQIPEIAPFVREETRNESPDQILMKPMKVQCRQLLNRPLQSLARHFQRHQLQSKTIVFVIDGLDECNDEGDASQAIQLLGEVAQDCSSGPLTIKLLATSRPELHLENAYRSSALSSSLQRVDLGNIDRVQVDSDIRAFLRAELGRLYFEKTGGLVSAAAGKGWPDEATIYSLSENANGLFIYASQICRFLATKTKTLGLQAGLEYVLEHYKELDDLYMGVLKDCIKDLEDVPDSKYKQLSFDYLGQYLGCIALQFTALNVGSVAQISFLPEDSVASMTQALRSVLDFDKIGVGEIQVYHSTFRDFLLEKKRSGDNFWVDEKLAQQRILNGCRTIMERALTHPNICALTSPSSHSSDAEKSVVAQKLSVDVNYACRYWLAHLRHCSLTVLCPGSGTVGAELVEFFRGRFMYWTEALSLMNLLSDGIRGVTLVLRFIEKESIDFENPLYQMLSNAERFLLKHRKILETAPLQAYTLGRTFSPRSFLHAFNYSNDDLRRINLVGENWDPLLQIFLPSEQVDDTHDMIETLSFSSDGTVVALATGSTKIGVHIKFWDMRTGLLLETETIFVGSAFELNPERNNSMQLLFSPNGKLIVLTLGPIGMRDPWNLEKSVRLLDLAKKAPYKPWTIQDTWELESRATGRIRNVSFSADSTLLAMNTSSAIWLWDLAKNEITKEGVGFCNPLQLISFSPSNHGLLACGFQDGSIAFWNVVSSSSGETLRVIKHDTINGLKSNKSQTSSKHPPKLTKPIDLLVFSKDGTQIAYGAESMIGICEIATSTCSFSASVKRCSNCRFVYRSIQPSPFSKETSSFVIIRYCACGVVLSCAISGAVLGRFRLSTVSCRENVYPVRRATLSPDGKLAALLACQEVSGRLLCLWDATFEVKSSATKLPSTPLKFYPNISIKISAIRFSPDGEFVATGSESPKGTVKIWNTATGRLYSVLEGFTGPITALDISPDGAYIATGSTDCTVRLLPVARKGTILAKLTDSILSQMLDILPIRLQGIRECLTFSDKNMGHLRHVTFSPPDGRILASTSYDGIIRLWNLATMEKFAELVVDDEMKKRPWMFTQSPYAVFSPDGTFVAGVVGGREILPLSPSKATADQLELGLSNKFGLELVNIGVWQVETGKRVATLTWKAASDKRAQEPNRDYTPPYYELSFSPCGGFVLVSEMVPLKEDVVVCVWALGTNTLVQKLTCRRTQSIYRRLDSGSNQLEFSEDVEIPQDTNLASKEIGSNLDDRLNFIETSVPSLEAQWKHDDRDGWLSFGGHKVMWFPWEYRPARFMGNRNTLVVGFDTGDVLIFGVDWGSAFPLMLKG</sequence>
<reference evidence="6 7" key="1">
    <citation type="journal article" date="2018" name="Nat. Ecol. Evol.">
        <title>Pezizomycetes genomes reveal the molecular basis of ectomycorrhizal truffle lifestyle.</title>
        <authorList>
            <person name="Murat C."/>
            <person name="Payen T."/>
            <person name="Noel B."/>
            <person name="Kuo A."/>
            <person name="Morin E."/>
            <person name="Chen J."/>
            <person name="Kohler A."/>
            <person name="Krizsan K."/>
            <person name="Balestrini R."/>
            <person name="Da Silva C."/>
            <person name="Montanini B."/>
            <person name="Hainaut M."/>
            <person name="Levati E."/>
            <person name="Barry K.W."/>
            <person name="Belfiori B."/>
            <person name="Cichocki N."/>
            <person name="Clum A."/>
            <person name="Dockter R.B."/>
            <person name="Fauchery L."/>
            <person name="Guy J."/>
            <person name="Iotti M."/>
            <person name="Le Tacon F."/>
            <person name="Lindquist E.A."/>
            <person name="Lipzen A."/>
            <person name="Malagnac F."/>
            <person name="Mello A."/>
            <person name="Molinier V."/>
            <person name="Miyauchi S."/>
            <person name="Poulain J."/>
            <person name="Riccioni C."/>
            <person name="Rubini A."/>
            <person name="Sitrit Y."/>
            <person name="Splivallo R."/>
            <person name="Traeger S."/>
            <person name="Wang M."/>
            <person name="Zifcakova L."/>
            <person name="Wipf D."/>
            <person name="Zambonelli A."/>
            <person name="Paolocci F."/>
            <person name="Nowrousian M."/>
            <person name="Ottonello S."/>
            <person name="Baldrian P."/>
            <person name="Spatafora J.W."/>
            <person name="Henrissat B."/>
            <person name="Nagy L.G."/>
            <person name="Aury J.M."/>
            <person name="Wincker P."/>
            <person name="Grigoriev I.V."/>
            <person name="Bonfante P."/>
            <person name="Martin F.M."/>
        </authorList>
    </citation>
    <scope>NUCLEOTIDE SEQUENCE [LARGE SCALE GENOMIC DNA]</scope>
    <source>
        <strain evidence="6 7">RN42</strain>
    </source>
</reference>
<dbReference type="GO" id="GO:0003824">
    <property type="term" value="F:catalytic activity"/>
    <property type="evidence" value="ECO:0007669"/>
    <property type="project" value="InterPro"/>
</dbReference>
<evidence type="ECO:0000256" key="3">
    <source>
        <dbReference type="PROSITE-ProRule" id="PRU00221"/>
    </source>
</evidence>
<dbReference type="SMART" id="SM00320">
    <property type="entry name" value="WD40"/>
    <property type="match status" value="6"/>
</dbReference>
<dbReference type="GO" id="GO:0009116">
    <property type="term" value="P:nucleoside metabolic process"/>
    <property type="evidence" value="ECO:0007669"/>
    <property type="project" value="InterPro"/>
</dbReference>
<dbReference type="InterPro" id="IPR053137">
    <property type="entry name" value="NLR-like"/>
</dbReference>
<keyword evidence="1 3" id="KW-0853">WD repeat</keyword>
<dbReference type="PANTHER" id="PTHR46082">
    <property type="entry name" value="ATP/GTP-BINDING PROTEIN-RELATED"/>
    <property type="match status" value="1"/>
</dbReference>
<dbReference type="PROSITE" id="PS50837">
    <property type="entry name" value="NACHT"/>
    <property type="match status" value="1"/>
</dbReference>
<dbReference type="PANTHER" id="PTHR46082:SF11">
    <property type="entry name" value="AAA+ ATPASE DOMAIN-CONTAINING PROTEIN-RELATED"/>
    <property type="match status" value="1"/>
</dbReference>
<dbReference type="InterPro" id="IPR001680">
    <property type="entry name" value="WD40_rpt"/>
</dbReference>
<dbReference type="OrthoDB" id="674604at2759"/>
<feature type="region of interest" description="Disordered" evidence="4">
    <location>
        <begin position="213"/>
        <end position="233"/>
    </location>
</feature>
<keyword evidence="7" id="KW-1185">Reference proteome</keyword>
<dbReference type="Gene3D" id="2.130.10.10">
    <property type="entry name" value="YVTN repeat-like/Quinoprotein amine dehydrogenase"/>
    <property type="match status" value="3"/>
</dbReference>
<dbReference type="Gene3D" id="3.40.50.1580">
    <property type="entry name" value="Nucleoside phosphorylase domain"/>
    <property type="match status" value="1"/>
</dbReference>
<evidence type="ECO:0000259" key="5">
    <source>
        <dbReference type="PROSITE" id="PS50837"/>
    </source>
</evidence>
<dbReference type="InterPro" id="IPR019775">
    <property type="entry name" value="WD40_repeat_CS"/>
</dbReference>
<organism evidence="6 7">
    <name type="scientific">Ascobolus immersus RN42</name>
    <dbReference type="NCBI Taxonomy" id="1160509"/>
    <lineage>
        <taxon>Eukaryota</taxon>
        <taxon>Fungi</taxon>
        <taxon>Dikarya</taxon>
        <taxon>Ascomycota</taxon>
        <taxon>Pezizomycotina</taxon>
        <taxon>Pezizomycetes</taxon>
        <taxon>Pezizales</taxon>
        <taxon>Ascobolaceae</taxon>
        <taxon>Ascobolus</taxon>
    </lineage>
</organism>